<dbReference type="EMBL" id="PECL01000015">
    <property type="protein sequence ID" value="TDZ99776.1"/>
    <property type="molecule type" value="Genomic_DNA"/>
</dbReference>
<dbReference type="PROSITE" id="PS51257">
    <property type="entry name" value="PROKAR_LIPOPROTEIN"/>
    <property type="match status" value="1"/>
</dbReference>
<organism evidence="2 3">
    <name type="scientific">Mycobacteroides salmoniphilum</name>
    <dbReference type="NCBI Taxonomy" id="404941"/>
    <lineage>
        <taxon>Bacteria</taxon>
        <taxon>Bacillati</taxon>
        <taxon>Actinomycetota</taxon>
        <taxon>Actinomycetes</taxon>
        <taxon>Mycobacteriales</taxon>
        <taxon>Mycobacteriaceae</taxon>
        <taxon>Mycobacteroides</taxon>
    </lineage>
</organism>
<evidence type="ECO:0000313" key="2">
    <source>
        <dbReference type="EMBL" id="TDZ99776.1"/>
    </source>
</evidence>
<gene>
    <name evidence="2" type="ORF">CCUG60884_04847</name>
</gene>
<protein>
    <recommendedName>
        <fullName evidence="4">Protein TolB</fullName>
    </recommendedName>
</protein>
<reference evidence="2 3" key="1">
    <citation type="journal article" date="2019" name="Sci. Rep.">
        <title>Extended insight into the Mycobacterium chelonae-abscessus complex through whole genome sequencing of Mycobacterium salmoniphilum outbreak and Mycobacterium salmoniphilum-like strains.</title>
        <authorList>
            <person name="Behra P.R.K."/>
            <person name="Das S."/>
            <person name="Pettersson B.M.F."/>
            <person name="Shirreff L."/>
            <person name="DuCote T."/>
            <person name="Jacobsson K.G."/>
            <person name="Ennis D.G."/>
            <person name="Kirsebom L.A."/>
        </authorList>
    </citation>
    <scope>NUCLEOTIDE SEQUENCE [LARGE SCALE GENOMIC DNA]</scope>
    <source>
        <strain evidence="2 3">CCUG 60884</strain>
    </source>
</reference>
<evidence type="ECO:0000256" key="1">
    <source>
        <dbReference type="SAM" id="SignalP"/>
    </source>
</evidence>
<keyword evidence="1" id="KW-0732">Signal</keyword>
<name>A0A4R8SMU4_9MYCO</name>
<dbReference type="AlphaFoldDB" id="A0A4R8SMU4"/>
<comment type="caution">
    <text evidence="2">The sequence shown here is derived from an EMBL/GenBank/DDBJ whole genome shotgun (WGS) entry which is preliminary data.</text>
</comment>
<feature type="signal peptide" evidence="1">
    <location>
        <begin position="1"/>
        <end position="30"/>
    </location>
</feature>
<feature type="chain" id="PRO_5020997193" description="Protein TolB" evidence="1">
    <location>
        <begin position="31"/>
        <end position="369"/>
    </location>
</feature>
<dbReference type="Proteomes" id="UP000294604">
    <property type="component" value="Unassembled WGS sequence"/>
</dbReference>
<dbReference type="SUPFAM" id="SSF82171">
    <property type="entry name" value="DPP6 N-terminal domain-like"/>
    <property type="match status" value="1"/>
</dbReference>
<proteinExistence type="predicted"/>
<evidence type="ECO:0000313" key="3">
    <source>
        <dbReference type="Proteomes" id="UP000294604"/>
    </source>
</evidence>
<accession>A0A4R8SMU4</accession>
<evidence type="ECO:0008006" key="4">
    <source>
        <dbReference type="Google" id="ProtNLM"/>
    </source>
</evidence>
<sequence precursor="true">MRISLPYRRLRVAGAALLITAVLIASGACAQPLGGTNRRAEVSADVVVYRSKTELGIVHGTTVDVHAPADFSLVVDEPVLTSDGRYAFSRAGKSDLIVVGVRDGRTRTIPLPKPWARLVAGGSSEVLWSQAPERIMALDLSQDDPQPRIVRDMNVPDGSGNSTENASLGGLSLVAARNNVFLLTGGQQQDQLFVSREDQPIRSLGSIDADLPINTAWISPDGKNAAYLAPVRNCAHAAVTIVNLETENKTTTAPQPDLDDQTRSDIFRIDWQTDGTLDVAYGTSRCTSTGSGLQSLEAPSIWSFTAGQWSPSNPGPILQILKLPDGRTADLIPAGQSNSGTLYMVEQGHRTHIADNVQTIATPAGAEAD</sequence>